<accession>A0A430KLD4</accession>
<dbReference type="Pfam" id="PF02321">
    <property type="entry name" value="OEP"/>
    <property type="match status" value="2"/>
</dbReference>
<keyword evidence="4" id="KW-1185">Reference proteome</keyword>
<keyword evidence="2" id="KW-0812">Transmembrane</keyword>
<evidence type="ECO:0000313" key="3">
    <source>
        <dbReference type="EMBL" id="RTE64290.1"/>
    </source>
</evidence>
<dbReference type="GO" id="GO:0009279">
    <property type="term" value="C:cell outer membrane"/>
    <property type="evidence" value="ECO:0007669"/>
    <property type="project" value="UniProtKB-SubCell"/>
</dbReference>
<dbReference type="InterPro" id="IPR003423">
    <property type="entry name" value="OMP_efflux"/>
</dbReference>
<evidence type="ECO:0000256" key="2">
    <source>
        <dbReference type="RuleBase" id="RU362097"/>
    </source>
</evidence>
<dbReference type="NCBIfam" id="TIGR01845">
    <property type="entry name" value="outer_NodT"/>
    <property type="match status" value="1"/>
</dbReference>
<dbReference type="RefSeq" id="WP_126160067.1">
    <property type="nucleotide sequence ID" value="NZ_RQXW01000028.1"/>
</dbReference>
<proteinExistence type="inferred from homology"/>
<evidence type="ECO:0000313" key="4">
    <source>
        <dbReference type="Proteomes" id="UP000283087"/>
    </source>
</evidence>
<dbReference type="Gene3D" id="1.20.1600.10">
    <property type="entry name" value="Outer membrane efflux proteins (OEP)"/>
    <property type="match status" value="1"/>
</dbReference>
<comment type="similarity">
    <text evidence="1 2">Belongs to the outer membrane factor (OMF) (TC 1.B.17) family.</text>
</comment>
<name>A0A430KLD4_9GAMM</name>
<dbReference type="SUPFAM" id="SSF56954">
    <property type="entry name" value="Outer membrane efflux proteins (OEP)"/>
    <property type="match status" value="1"/>
</dbReference>
<comment type="caution">
    <text evidence="3">The sequence shown here is derived from an EMBL/GenBank/DDBJ whole genome shotgun (WGS) entry which is preliminary data.</text>
</comment>
<protein>
    <submittedName>
        <fullName evidence="3">TolC family protein</fullName>
    </submittedName>
</protein>
<dbReference type="EMBL" id="RQXW01000028">
    <property type="protein sequence ID" value="RTE64290.1"/>
    <property type="molecule type" value="Genomic_DNA"/>
</dbReference>
<sequence length="472" mass="52010">MNPIKLTISSLTLAVLAGCAGAPLEQEKAQATAQFITQIDQDTMVGNINPQSELAWWQQLNDPQLNRLVEQTLNRNQNLKVSAARLRASLAQLTDQQRSLWPQGSLDVTGVRGNATSTLNPNGKTSEYTTGLTNFSWQLDLSGRIDALSAAAEAAAQDQQGQYQNMAGELVSSTVRSYLQWQNQSLRLDLTHHQLQALEDSLAILQVQVQEGIATELELNRTKSQYFELKQQLPQVATEQAQVEQTLAVLLDKQAHELDLTPISAAQYDQLAIDVAVQSPVDALMNRGDVQSALARLTQQSQLAKSAERALYPDISLSAFAGVISAPGLNFNNTQSDWQVMPTLSWSLFSYPQLLAQLDAQTALSEANYHAYKQTLTQVLSTAEFSLRSLVQSKQQLTFAKARVNASQQAYRQANSEYQEGQLAYLDLLDARQDVLIAEQAQMTIRNQWLSAGVNVYSELSGQWSNALLASN</sequence>
<dbReference type="Proteomes" id="UP000283087">
    <property type="component" value="Unassembled WGS sequence"/>
</dbReference>
<comment type="subcellular location">
    <subcellularLocation>
        <location evidence="2">Cell outer membrane</location>
        <topology evidence="2">Lipid-anchor</topology>
    </subcellularLocation>
</comment>
<dbReference type="PROSITE" id="PS51257">
    <property type="entry name" value="PROKAR_LIPOPROTEIN"/>
    <property type="match status" value="1"/>
</dbReference>
<keyword evidence="2" id="KW-0472">Membrane</keyword>
<evidence type="ECO:0000256" key="1">
    <source>
        <dbReference type="ARBA" id="ARBA00007613"/>
    </source>
</evidence>
<dbReference type="InterPro" id="IPR010131">
    <property type="entry name" value="MdtP/NodT-like"/>
</dbReference>
<dbReference type="GO" id="GO:0015562">
    <property type="term" value="F:efflux transmembrane transporter activity"/>
    <property type="evidence" value="ECO:0007669"/>
    <property type="project" value="InterPro"/>
</dbReference>
<dbReference type="OrthoDB" id="9770517at2"/>
<keyword evidence="2" id="KW-0732">Signal</keyword>
<dbReference type="PANTHER" id="PTHR30203:SF32">
    <property type="entry name" value="CATION EFFLUX SYSTEM PROTEIN CUSC"/>
    <property type="match status" value="1"/>
</dbReference>
<organism evidence="3 4">
    <name type="scientific">Amphritea opalescens</name>
    <dbReference type="NCBI Taxonomy" id="2490544"/>
    <lineage>
        <taxon>Bacteria</taxon>
        <taxon>Pseudomonadati</taxon>
        <taxon>Pseudomonadota</taxon>
        <taxon>Gammaproteobacteria</taxon>
        <taxon>Oceanospirillales</taxon>
        <taxon>Oceanospirillaceae</taxon>
        <taxon>Amphritea</taxon>
    </lineage>
</organism>
<keyword evidence="2" id="KW-0564">Palmitate</keyword>
<dbReference type="AlphaFoldDB" id="A0A430KLD4"/>
<keyword evidence="2" id="KW-0449">Lipoprotein</keyword>
<dbReference type="PANTHER" id="PTHR30203">
    <property type="entry name" value="OUTER MEMBRANE CATION EFFLUX PROTEIN"/>
    <property type="match status" value="1"/>
</dbReference>
<gene>
    <name evidence="3" type="ORF">EH243_18100</name>
</gene>
<reference evidence="3 4" key="1">
    <citation type="submission" date="2018-11" db="EMBL/GenBank/DDBJ databases">
        <title>The draft genome sequence of Amphritea opalescens ANRC-JH13T.</title>
        <authorList>
            <person name="Fang Z."/>
            <person name="Zhang Y."/>
            <person name="Han X."/>
        </authorList>
    </citation>
    <scope>NUCLEOTIDE SEQUENCE [LARGE SCALE GENOMIC DNA]</scope>
    <source>
        <strain evidence="3 4">ANRC-JH13</strain>
    </source>
</reference>
<dbReference type="Gene3D" id="2.20.200.10">
    <property type="entry name" value="Outer membrane efflux proteins (OEP)"/>
    <property type="match status" value="1"/>
</dbReference>
<feature type="chain" id="PRO_5018820772" evidence="2">
    <location>
        <begin position="23"/>
        <end position="472"/>
    </location>
</feature>
<keyword evidence="2" id="KW-1134">Transmembrane beta strand</keyword>
<feature type="signal peptide" evidence="2">
    <location>
        <begin position="1"/>
        <end position="22"/>
    </location>
</feature>